<dbReference type="GO" id="GO:0016491">
    <property type="term" value="F:oxidoreductase activity"/>
    <property type="evidence" value="ECO:0007669"/>
    <property type="project" value="UniProtKB-KW"/>
</dbReference>
<keyword evidence="4" id="KW-0274">FAD</keyword>
<evidence type="ECO:0000256" key="2">
    <source>
        <dbReference type="ARBA" id="ARBA00007330"/>
    </source>
</evidence>
<dbReference type="Gene3D" id="3.30.9.10">
    <property type="entry name" value="D-Amino Acid Oxidase, subunit A, domain 2"/>
    <property type="match status" value="1"/>
</dbReference>
<dbReference type="InterPro" id="IPR031656">
    <property type="entry name" value="DAO_C"/>
</dbReference>
<dbReference type="PRINTS" id="PR01001">
    <property type="entry name" value="FADG3PDH"/>
</dbReference>
<keyword evidence="3" id="KW-0285">Flavoprotein</keyword>
<dbReference type="Proteomes" id="UP001589870">
    <property type="component" value="Unassembled WGS sequence"/>
</dbReference>
<evidence type="ECO:0000259" key="7">
    <source>
        <dbReference type="Pfam" id="PF16901"/>
    </source>
</evidence>
<dbReference type="Gene3D" id="3.50.50.60">
    <property type="entry name" value="FAD/NAD(P)-binding domain"/>
    <property type="match status" value="1"/>
</dbReference>
<evidence type="ECO:0000256" key="5">
    <source>
        <dbReference type="ARBA" id="ARBA00023002"/>
    </source>
</evidence>
<evidence type="ECO:0000256" key="4">
    <source>
        <dbReference type="ARBA" id="ARBA00022827"/>
    </source>
</evidence>
<dbReference type="EMBL" id="JBHMQT010000006">
    <property type="protein sequence ID" value="MFC0861632.1"/>
    <property type="molecule type" value="Genomic_DNA"/>
</dbReference>
<dbReference type="SUPFAM" id="SSF51905">
    <property type="entry name" value="FAD/NAD(P)-binding domain"/>
    <property type="match status" value="1"/>
</dbReference>
<reference evidence="8 9" key="1">
    <citation type="submission" date="2024-09" db="EMBL/GenBank/DDBJ databases">
        <authorList>
            <person name="Sun Q."/>
            <person name="Mori K."/>
        </authorList>
    </citation>
    <scope>NUCLEOTIDE SEQUENCE [LARGE SCALE GENOMIC DNA]</scope>
    <source>
        <strain evidence="8 9">TBRC 1851</strain>
    </source>
</reference>
<keyword evidence="5 8" id="KW-0560">Oxidoreductase</keyword>
<evidence type="ECO:0000259" key="6">
    <source>
        <dbReference type="Pfam" id="PF01266"/>
    </source>
</evidence>
<evidence type="ECO:0000256" key="3">
    <source>
        <dbReference type="ARBA" id="ARBA00022630"/>
    </source>
</evidence>
<evidence type="ECO:0000313" key="8">
    <source>
        <dbReference type="EMBL" id="MFC0861632.1"/>
    </source>
</evidence>
<organism evidence="8 9">
    <name type="scientific">Sphaerimonospora cavernae</name>
    <dbReference type="NCBI Taxonomy" id="1740611"/>
    <lineage>
        <taxon>Bacteria</taxon>
        <taxon>Bacillati</taxon>
        <taxon>Actinomycetota</taxon>
        <taxon>Actinomycetes</taxon>
        <taxon>Streptosporangiales</taxon>
        <taxon>Streptosporangiaceae</taxon>
        <taxon>Sphaerimonospora</taxon>
    </lineage>
</organism>
<accession>A0ABV6TZJ2</accession>
<dbReference type="EC" id="1.-.-.-" evidence="8"/>
<evidence type="ECO:0000313" key="9">
    <source>
        <dbReference type="Proteomes" id="UP001589870"/>
    </source>
</evidence>
<dbReference type="InterPro" id="IPR036188">
    <property type="entry name" value="FAD/NAD-bd_sf"/>
</dbReference>
<comment type="similarity">
    <text evidence="2">Belongs to the FAD-dependent glycerol-3-phosphate dehydrogenase family.</text>
</comment>
<dbReference type="PANTHER" id="PTHR11985:SF15">
    <property type="entry name" value="GLYCEROL-3-PHOSPHATE DEHYDROGENASE, MITOCHONDRIAL"/>
    <property type="match status" value="1"/>
</dbReference>
<protein>
    <submittedName>
        <fullName evidence="8">Glycerol-3-phosphate dehydrogenase/oxidase</fullName>
        <ecNumber evidence="8">1.-.-.-</ecNumber>
    </submittedName>
</protein>
<dbReference type="Pfam" id="PF16901">
    <property type="entry name" value="DAO_C"/>
    <property type="match status" value="1"/>
</dbReference>
<dbReference type="InterPro" id="IPR000447">
    <property type="entry name" value="G3P_DH_FAD-dep"/>
</dbReference>
<dbReference type="InterPro" id="IPR006076">
    <property type="entry name" value="FAD-dep_OxRdtase"/>
</dbReference>
<feature type="domain" description="FAD dependent oxidoreductase" evidence="6">
    <location>
        <begin position="11"/>
        <end position="361"/>
    </location>
</feature>
<dbReference type="InterPro" id="IPR038299">
    <property type="entry name" value="DAO_C_sf"/>
</dbReference>
<dbReference type="PANTHER" id="PTHR11985">
    <property type="entry name" value="GLYCEROL-3-PHOSPHATE DEHYDROGENASE"/>
    <property type="match status" value="1"/>
</dbReference>
<comment type="cofactor">
    <cofactor evidence="1">
        <name>FAD</name>
        <dbReference type="ChEBI" id="CHEBI:57692"/>
    </cofactor>
</comment>
<dbReference type="RefSeq" id="WP_394299861.1">
    <property type="nucleotide sequence ID" value="NZ_JBHMQT010000006.1"/>
</dbReference>
<evidence type="ECO:0000256" key="1">
    <source>
        <dbReference type="ARBA" id="ARBA00001974"/>
    </source>
</evidence>
<sequence length="527" mass="57329">MTDSLPTSVELLVVGGGINGLAITRDAAARGLDVLLIERDDLGAETSNWSSRMIHGGLRYLEQLDLALVHESLRERETLFQRAPHLVKPMDLVIPVFEDSTRNRVVITAGMVLYDLLSWRKSVSWFRPMSRRATIAKVPGLRRQGLKGAVRYTDGQVELSERLCVELALDAIRLGARVVTHRSVTGLENASDGVRAMLSDGSKVTASVVVNAAGPWVDEVLGGSGRRLIGGTRGSHIALARFEGAPTKTVHFETEDGKPLLVIPWRGVLLIGSTDHLDDSPDRKPAVSPEERALLVRQVNRLFPAARITEDDILFEYCGVRPLPYVEGKAATAITRRHYLHAHSEFNNQVISVIGGKLTTHRSLAEEAVNAVQQRLGPVTPCATTLLPFPGATTPTRVEHELAAWADLGVAPEVAQSVVDRYGALSASVRSVVAEDKALAEPIDDAFVRGEVVHAVHRELAGSLADVVLRRMVVRFDLVSEDLVDEVVKTLVEHCGWDDTRVAADRAELIAALTRVGVHTLTAATKE</sequence>
<comment type="caution">
    <text evidence="8">The sequence shown here is derived from an EMBL/GenBank/DDBJ whole genome shotgun (WGS) entry which is preliminary data.</text>
</comment>
<feature type="domain" description="Alpha-glycerophosphate oxidase C-terminal" evidence="7">
    <location>
        <begin position="382"/>
        <end position="501"/>
    </location>
</feature>
<proteinExistence type="inferred from homology"/>
<name>A0ABV6TZJ2_9ACTN</name>
<dbReference type="Pfam" id="PF01266">
    <property type="entry name" value="DAO"/>
    <property type="match status" value="1"/>
</dbReference>
<keyword evidence="9" id="KW-1185">Reference proteome</keyword>
<dbReference type="Gene3D" id="1.10.8.870">
    <property type="entry name" value="Alpha-glycerophosphate oxidase, cap domain"/>
    <property type="match status" value="1"/>
</dbReference>
<gene>
    <name evidence="8" type="ORF">ACFHYQ_04900</name>
</gene>